<dbReference type="Pfam" id="PF13505">
    <property type="entry name" value="OMP_b-brl"/>
    <property type="match status" value="1"/>
</dbReference>
<organism evidence="5 6">
    <name type="scientific">Vibrio orientalis CIP 102891 = ATCC 33934</name>
    <dbReference type="NCBI Taxonomy" id="675816"/>
    <lineage>
        <taxon>Bacteria</taxon>
        <taxon>Pseudomonadati</taxon>
        <taxon>Pseudomonadota</taxon>
        <taxon>Gammaproteobacteria</taxon>
        <taxon>Vibrionales</taxon>
        <taxon>Vibrionaceae</taxon>
        <taxon>Vibrio</taxon>
        <taxon>Vibrio oreintalis group</taxon>
    </lineage>
</organism>
<comment type="caution">
    <text evidence="5">The sequence shown here is derived from an EMBL/GenBank/DDBJ whole genome shotgun (WGS) entry which is preliminary data.</text>
</comment>
<feature type="chain" id="PRO_5002999347" evidence="2">
    <location>
        <begin position="18"/>
        <end position="200"/>
    </location>
</feature>
<evidence type="ECO:0000259" key="3">
    <source>
        <dbReference type="Pfam" id="PF13505"/>
    </source>
</evidence>
<dbReference type="Proteomes" id="UP000002817">
    <property type="component" value="Unassembled WGS sequence"/>
</dbReference>
<dbReference type="RefSeq" id="WP_004412155.1">
    <property type="nucleotide sequence ID" value="NZ_ACZV01000004.1"/>
</dbReference>
<evidence type="ECO:0000313" key="5">
    <source>
        <dbReference type="EMBL" id="EGU54175.1"/>
    </source>
</evidence>
<evidence type="ECO:0000256" key="1">
    <source>
        <dbReference type="ARBA" id="ARBA00022729"/>
    </source>
</evidence>
<dbReference type="STRING" id="675816.VIA_001439"/>
<dbReference type="EMBL" id="AFWH01000001">
    <property type="protein sequence ID" value="EGU54175.1"/>
    <property type="molecule type" value="Genomic_DNA"/>
</dbReference>
<dbReference type="AlphaFoldDB" id="C9QE86"/>
<proteinExistence type="predicted"/>
<feature type="signal peptide" evidence="2">
    <location>
        <begin position="1"/>
        <end position="17"/>
    </location>
</feature>
<dbReference type="PATRIC" id="fig|675816.5.peg.257"/>
<dbReference type="eggNOG" id="COG3637">
    <property type="taxonomic scope" value="Bacteria"/>
</dbReference>
<gene>
    <name evidence="4" type="ORF">VIA_001439</name>
    <name evidence="5" type="ORF">VIOR3934_20150</name>
</gene>
<evidence type="ECO:0000313" key="7">
    <source>
        <dbReference type="Proteomes" id="UP000003515"/>
    </source>
</evidence>
<protein>
    <submittedName>
        <fullName evidence="4">Outer membrane protein</fullName>
    </submittedName>
</protein>
<dbReference type="Proteomes" id="UP000003515">
    <property type="component" value="Unassembled WGS sequence"/>
</dbReference>
<sequence length="200" mass="21557">MKKLLLVTALFSSVACANPHSGFYLGAGVGTTDFDDDGLLNELPVAVSTDSDNSYKLIAGYAFNRIVSIETQFTSYGDTNVKLHNPLNGQSIDAGKIEHKTYTVAANLGYTFDNGLRPFATIGLGSVDYKAGGFSDDGGVIRAGLGLEFTPAQLQGLSLRTAYEVDNYELDVPSYNGYYTTTKTYNQSVGAWYLAATYKF</sequence>
<keyword evidence="1 2" id="KW-0732">Signal</keyword>
<dbReference type="OrthoDB" id="6214129at2"/>
<reference evidence="4 7" key="1">
    <citation type="submission" date="2009-10" db="EMBL/GenBank/DDBJ databases">
        <authorList>
            <consortium name="Los Alamos National Laboratory (LANL)"/>
            <consortium name="National Microbial Pathogen Data Resource (NMPDR)"/>
            <person name="Munk A.C."/>
            <person name="Chertkov O."/>
            <person name="Tapia R."/>
            <person name="Green L."/>
            <person name="Rogers Y."/>
            <person name="Detter J.C."/>
            <person name="Bruce D."/>
            <person name="Brettin T.S."/>
            <person name="Colwell R.R."/>
            <person name="Huq A."/>
            <person name="Grim C.J."/>
            <person name="Hasan N.A."/>
            <person name="Bartels D."/>
            <person name="Vonstein V."/>
        </authorList>
    </citation>
    <scope>NUCLEOTIDE SEQUENCE [LARGE SCALE GENOMIC DNA]</scope>
    <source>
        <strain evidence="4 7">CIP 102891</strain>
    </source>
</reference>
<keyword evidence="7" id="KW-1185">Reference proteome</keyword>
<evidence type="ECO:0000313" key="4">
    <source>
        <dbReference type="EMBL" id="EEX94281.1"/>
    </source>
</evidence>
<dbReference type="SUPFAM" id="SSF56925">
    <property type="entry name" value="OMPA-like"/>
    <property type="match status" value="1"/>
</dbReference>
<name>C9QE86_VIBOR</name>
<dbReference type="InterPro" id="IPR027385">
    <property type="entry name" value="Beta-barrel_OMP"/>
</dbReference>
<evidence type="ECO:0000256" key="2">
    <source>
        <dbReference type="SAM" id="SignalP"/>
    </source>
</evidence>
<dbReference type="InterPro" id="IPR011250">
    <property type="entry name" value="OMP/PagP_B-barrel"/>
</dbReference>
<evidence type="ECO:0000313" key="6">
    <source>
        <dbReference type="Proteomes" id="UP000002817"/>
    </source>
</evidence>
<reference evidence="5" key="2">
    <citation type="submission" date="2011-08" db="EMBL/GenBank/DDBJ databases">
        <authorList>
            <person name="Hoffman M."/>
            <person name="Strain E.A."/>
            <person name="Brown E."/>
            <person name="Allard M.W."/>
        </authorList>
    </citation>
    <scope>NUCLEOTIDE SEQUENCE</scope>
    <source>
        <strain evidence="5">CIP 102891</strain>
    </source>
</reference>
<dbReference type="Gene3D" id="2.40.160.20">
    <property type="match status" value="1"/>
</dbReference>
<dbReference type="PROSITE" id="PS51257">
    <property type="entry name" value="PROKAR_LIPOPROTEIN"/>
    <property type="match status" value="1"/>
</dbReference>
<reference evidence="5 6" key="3">
    <citation type="journal article" date="2012" name="Int. J. Syst. Evol. Microbiol.">
        <title>Vibrio caribbeanicus sp. nov., isolated from the marine sponge Scleritoderma cyanea.</title>
        <authorList>
            <person name="Hoffmann M."/>
            <person name="Monday S.R."/>
            <person name="Allard M.W."/>
            <person name="Strain E.A."/>
            <person name="Whittaker P."/>
            <person name="Naum M."/>
            <person name="McCarthy P.J."/>
            <person name="Lopez J.V."/>
            <person name="Fischer M."/>
            <person name="Brown E.W."/>
        </authorList>
    </citation>
    <scope>NUCLEOTIDE SEQUENCE [LARGE SCALE GENOMIC DNA]</scope>
    <source>
        <strain evidence="5">CIP 102891</strain>
        <strain evidence="6">CIP 102891 / ATCC 33934</strain>
    </source>
</reference>
<feature type="domain" description="Outer membrane protein beta-barrel" evidence="3">
    <location>
        <begin position="4"/>
        <end position="200"/>
    </location>
</feature>
<dbReference type="EMBL" id="ACZV01000004">
    <property type="protein sequence ID" value="EEX94281.1"/>
    <property type="molecule type" value="Genomic_DNA"/>
</dbReference>
<accession>C9QE86</accession>